<proteinExistence type="predicted"/>
<evidence type="ECO:0000313" key="2">
    <source>
        <dbReference type="EMBL" id="THF63073.1"/>
    </source>
</evidence>
<dbReference type="InterPro" id="IPR012434">
    <property type="entry name" value="DUF1631"/>
</dbReference>
<dbReference type="AlphaFoldDB" id="A0A4S4AT59"/>
<dbReference type="RefSeq" id="WP_136349553.1">
    <property type="nucleotide sequence ID" value="NZ_SSOC01000006.1"/>
</dbReference>
<gene>
    <name evidence="2" type="ORF">E6C76_17630</name>
</gene>
<accession>A0A4S4AT59</accession>
<dbReference type="Proteomes" id="UP000308430">
    <property type="component" value="Unassembled WGS sequence"/>
</dbReference>
<organism evidence="2 3">
    <name type="scientific">Pseudothauera nasutitermitis</name>
    <dbReference type="NCBI Taxonomy" id="2565930"/>
    <lineage>
        <taxon>Bacteria</taxon>
        <taxon>Pseudomonadati</taxon>
        <taxon>Pseudomonadota</taxon>
        <taxon>Betaproteobacteria</taxon>
        <taxon>Rhodocyclales</taxon>
        <taxon>Zoogloeaceae</taxon>
        <taxon>Pseudothauera</taxon>
    </lineage>
</organism>
<dbReference type="Pfam" id="PF07793">
    <property type="entry name" value="DUF1631"/>
    <property type="match status" value="1"/>
</dbReference>
<feature type="compositionally biased region" description="Pro residues" evidence="1">
    <location>
        <begin position="204"/>
        <end position="237"/>
    </location>
</feature>
<dbReference type="EMBL" id="SSOC01000006">
    <property type="protein sequence ID" value="THF63073.1"/>
    <property type="molecule type" value="Genomic_DNA"/>
</dbReference>
<keyword evidence="3" id="KW-1185">Reference proteome</keyword>
<reference evidence="2 3" key="1">
    <citation type="submission" date="2019-04" db="EMBL/GenBank/DDBJ databases">
        <title>Azoarcus nasutitermitis sp. nov. isolated from termite nest.</title>
        <authorList>
            <person name="Lin S.-Y."/>
            <person name="Hameed A."/>
            <person name="Hsu Y.-H."/>
            <person name="Young C.-C."/>
        </authorList>
    </citation>
    <scope>NUCLEOTIDE SEQUENCE [LARGE SCALE GENOMIC DNA]</scope>
    <source>
        <strain evidence="2 3">CC-YHH838</strain>
    </source>
</reference>
<feature type="region of interest" description="Disordered" evidence="1">
    <location>
        <begin position="183"/>
        <end position="243"/>
    </location>
</feature>
<comment type="caution">
    <text evidence="2">The sequence shown here is derived from an EMBL/GenBank/DDBJ whole genome shotgun (WGS) entry which is preliminary data.</text>
</comment>
<sequence length="600" mass="64714">MNDPTRAAQDLPLQPRLREQCRTALLARLEQFARAMGFDHGDWLQRFLHAAGQAHDELAGLHDRRGFERAHGLTASRISLVHENDLEFTLELTALARRLRERCGAELVRLHQRYMTLLEQRDAAAEQTPVGPEAVCSALRALSDAAGFDAAQRLRFLERCAEPLGHTLHALYRELNETMSTAGISPRQTERPRPPAGNASPAPFNTPAPARPAPPPTAPPPAPVAPPTSAPAAPDLPPAQAAAQSVDRLFDALPQCTEISPQLAAALALLREPFRQCILADHVQGTRKARALLERLITLGATLGPQCPATHPAALTLQALAGRALQQPEHLEEILCEADALAEERRTAAFALGPPAVELAERAERREHSLIQATHLINRLSSTDTPDAIRTFLTRSWLPLLARLHYHHGDGHAQWRSAAELADRLLRSAHPPQDPHGRSRWLNGLPALVRDLNQGLSALGLDEAARQAAMAPCMSLHSALIAGQRPAAQPQPAPDPARLSAPLGPNGLRLFSHGGYAATAIGHHPAATAGPGSWLVVDLPEGEPMRGCLVWSGATQRLVMLANPDSSRVLVATRRALAELAKNDACRLLDARTLLAQPAA</sequence>
<dbReference type="OrthoDB" id="6188167at2"/>
<evidence type="ECO:0000313" key="3">
    <source>
        <dbReference type="Proteomes" id="UP000308430"/>
    </source>
</evidence>
<name>A0A4S4AT59_9RHOO</name>
<protein>
    <submittedName>
        <fullName evidence="2">DUF1631 domain-containing protein</fullName>
    </submittedName>
</protein>
<evidence type="ECO:0000256" key="1">
    <source>
        <dbReference type="SAM" id="MobiDB-lite"/>
    </source>
</evidence>